<organism evidence="1">
    <name type="scientific">viral metagenome</name>
    <dbReference type="NCBI Taxonomy" id="1070528"/>
    <lineage>
        <taxon>unclassified sequences</taxon>
        <taxon>metagenomes</taxon>
        <taxon>organismal metagenomes</taxon>
    </lineage>
</organism>
<reference evidence="1" key="1">
    <citation type="submission" date="2020-03" db="EMBL/GenBank/DDBJ databases">
        <title>The deep terrestrial virosphere.</title>
        <authorList>
            <person name="Holmfeldt K."/>
            <person name="Nilsson E."/>
            <person name="Simone D."/>
            <person name="Lopez-Fernandez M."/>
            <person name="Wu X."/>
            <person name="de Brujin I."/>
            <person name="Lundin D."/>
            <person name="Andersson A."/>
            <person name="Bertilsson S."/>
            <person name="Dopson M."/>
        </authorList>
    </citation>
    <scope>NUCLEOTIDE SEQUENCE</scope>
    <source>
        <strain evidence="1">MM415B03680</strain>
    </source>
</reference>
<protein>
    <submittedName>
        <fullName evidence="1">Putative major capsid protein</fullName>
    </submittedName>
</protein>
<gene>
    <name evidence="1" type="ORF">MM415B03680_0003</name>
</gene>
<accession>A0A6M3LJJ1</accession>
<proteinExistence type="predicted"/>
<name>A0A6M3LJJ1_9ZZZZ</name>
<sequence length="308" mass="33524">MAVLGHQLQTYATTAGAREDILDLITQVDPEETPLLSRLGVSKASGRYHEWLNDTLESGTGTGAAALEGAAAAGRRLSARSRSGNVSQITTYTFGISGTQEAIAQYGLDSEYSYQLEKAMKILKIMQEQILLNSTYAFDVPDSYQCATAARSLRGIFAAITTNVKTGSGGSCALTETMFNDLLQTIFENGNGTPDICFANGYQKRRISSFSSNNVRYINMQNEKTLRNTIVSYESDFGTISTVLDRWLPKGDMPVLSMNDWNIAYLRKPFVQQLGVAGDAKEAQIITEYTLEHLNESNSGKATGLATA</sequence>
<dbReference type="Pfam" id="PF17236">
    <property type="entry name" value="SU10_MCP"/>
    <property type="match status" value="1"/>
</dbReference>
<dbReference type="EMBL" id="MT143280">
    <property type="protein sequence ID" value="QJA95030.1"/>
    <property type="molecule type" value="Genomic_DNA"/>
</dbReference>
<evidence type="ECO:0000313" key="1">
    <source>
        <dbReference type="EMBL" id="QJA95030.1"/>
    </source>
</evidence>
<dbReference type="InterPro" id="IPR035198">
    <property type="entry name" value="SU10_MCP"/>
</dbReference>
<dbReference type="AlphaFoldDB" id="A0A6M3LJJ1"/>